<dbReference type="InterPro" id="IPR010264">
    <property type="entry name" value="Self-incomp_S1"/>
</dbReference>
<protein>
    <recommendedName>
        <fullName evidence="8">S-protein homolog</fullName>
    </recommendedName>
</protein>
<comment type="subcellular location">
    <subcellularLocation>
        <location evidence="1">Secreted</location>
    </subcellularLocation>
</comment>
<keyword evidence="5" id="KW-0732">Signal</keyword>
<dbReference type="GO" id="GO:0005576">
    <property type="term" value="C:extracellular region"/>
    <property type="evidence" value="ECO:0007669"/>
    <property type="project" value="UniProtKB-SubCell"/>
</dbReference>
<evidence type="ECO:0000313" key="7">
    <source>
        <dbReference type="Proteomes" id="UP001187471"/>
    </source>
</evidence>
<evidence type="ECO:0000313" key="6">
    <source>
        <dbReference type="EMBL" id="KAK2985174.1"/>
    </source>
</evidence>
<dbReference type="Proteomes" id="UP001187471">
    <property type="component" value="Unassembled WGS sequence"/>
</dbReference>
<dbReference type="Pfam" id="PF05938">
    <property type="entry name" value="Self-incomp_S1"/>
    <property type="match status" value="1"/>
</dbReference>
<comment type="similarity">
    <text evidence="2">Belongs to the plant self-incompatibility (S1) protein family.</text>
</comment>
<evidence type="ECO:0000256" key="1">
    <source>
        <dbReference type="ARBA" id="ARBA00004613"/>
    </source>
</evidence>
<comment type="caution">
    <text evidence="6">The sequence shown here is derived from an EMBL/GenBank/DDBJ whole genome shotgun (WGS) entry which is preliminary data.</text>
</comment>
<evidence type="ECO:0000256" key="2">
    <source>
        <dbReference type="ARBA" id="ARBA00005581"/>
    </source>
</evidence>
<evidence type="ECO:0000256" key="3">
    <source>
        <dbReference type="ARBA" id="ARBA00022471"/>
    </source>
</evidence>
<keyword evidence="4" id="KW-0964">Secreted</keyword>
<name>A0AA88R9B9_9ASTE</name>
<dbReference type="GO" id="GO:0060320">
    <property type="term" value="P:rejection of self pollen"/>
    <property type="evidence" value="ECO:0007669"/>
    <property type="project" value="UniProtKB-KW"/>
</dbReference>
<keyword evidence="3" id="KW-0713">Self-incompatibility</keyword>
<keyword evidence="7" id="KW-1185">Reference proteome</keyword>
<gene>
    <name evidence="6" type="ORF">RJ640_010463</name>
</gene>
<accession>A0AA88R9B9</accession>
<dbReference type="AlphaFoldDB" id="A0AA88R9B9"/>
<proteinExistence type="inferred from homology"/>
<evidence type="ECO:0000256" key="4">
    <source>
        <dbReference type="ARBA" id="ARBA00022525"/>
    </source>
</evidence>
<evidence type="ECO:0000256" key="5">
    <source>
        <dbReference type="ARBA" id="ARBA00022729"/>
    </source>
</evidence>
<organism evidence="6 7">
    <name type="scientific">Escallonia rubra</name>
    <dbReference type="NCBI Taxonomy" id="112253"/>
    <lineage>
        <taxon>Eukaryota</taxon>
        <taxon>Viridiplantae</taxon>
        <taxon>Streptophyta</taxon>
        <taxon>Embryophyta</taxon>
        <taxon>Tracheophyta</taxon>
        <taxon>Spermatophyta</taxon>
        <taxon>Magnoliopsida</taxon>
        <taxon>eudicotyledons</taxon>
        <taxon>Gunneridae</taxon>
        <taxon>Pentapetalae</taxon>
        <taxon>asterids</taxon>
        <taxon>campanulids</taxon>
        <taxon>Escalloniales</taxon>
        <taxon>Escalloniaceae</taxon>
        <taxon>Escallonia</taxon>
    </lineage>
</organism>
<sequence length="77" mass="9327">MGYHTLYVGGDFHFRFRNNVHQTTLLFCHFYWNSKDKKFDAFNMNEYATKSRFWTSKLLLPRKDQNLTQSRTIAVDK</sequence>
<reference evidence="6" key="1">
    <citation type="submission" date="2022-12" db="EMBL/GenBank/DDBJ databases">
        <title>Draft genome assemblies for two species of Escallonia (Escalloniales).</title>
        <authorList>
            <person name="Chanderbali A."/>
            <person name="Dervinis C."/>
            <person name="Anghel I."/>
            <person name="Soltis D."/>
            <person name="Soltis P."/>
            <person name="Zapata F."/>
        </authorList>
    </citation>
    <scope>NUCLEOTIDE SEQUENCE</scope>
    <source>
        <strain evidence="6">UCBG92.1500</strain>
        <tissue evidence="6">Leaf</tissue>
    </source>
</reference>
<dbReference type="EMBL" id="JAVXUO010001184">
    <property type="protein sequence ID" value="KAK2985174.1"/>
    <property type="molecule type" value="Genomic_DNA"/>
</dbReference>
<evidence type="ECO:0008006" key="8">
    <source>
        <dbReference type="Google" id="ProtNLM"/>
    </source>
</evidence>